<dbReference type="PRINTS" id="PR01983">
    <property type="entry name" value="NOTCH"/>
</dbReference>
<evidence type="ECO:0000313" key="14">
    <source>
        <dbReference type="Proteomes" id="UP000261540"/>
    </source>
</evidence>
<reference evidence="13" key="1">
    <citation type="submission" date="2025-08" db="UniProtKB">
        <authorList>
            <consortium name="Ensembl"/>
        </authorList>
    </citation>
    <scope>IDENTIFICATION</scope>
</reference>
<evidence type="ECO:0000256" key="4">
    <source>
        <dbReference type="ARBA" id="ARBA00022729"/>
    </source>
</evidence>
<evidence type="ECO:0000256" key="9">
    <source>
        <dbReference type="SAM" id="Phobius"/>
    </source>
</evidence>
<feature type="domain" description="EGF-like" evidence="12">
    <location>
        <begin position="220"/>
        <end position="256"/>
    </location>
</feature>
<feature type="disulfide bond" evidence="8">
    <location>
        <begin position="1377"/>
        <end position="1386"/>
    </location>
</feature>
<dbReference type="FunFam" id="2.10.25.10:FF:000045">
    <property type="entry name" value="Slit guidance ligand 2"/>
    <property type="match status" value="1"/>
</dbReference>
<feature type="disulfide bond" evidence="8">
    <location>
        <begin position="93"/>
        <end position="102"/>
    </location>
</feature>
<feature type="domain" description="EGF-like" evidence="12">
    <location>
        <begin position="431"/>
        <end position="467"/>
    </location>
</feature>
<keyword evidence="9" id="KW-1133">Transmembrane helix</keyword>
<dbReference type="Pfam" id="PF00008">
    <property type="entry name" value="EGF"/>
    <property type="match status" value="15"/>
</dbReference>
<dbReference type="FunFam" id="2.10.25.10:FF:000123">
    <property type="entry name" value="Crumbs homolog 1 (Drosophila)"/>
    <property type="match status" value="1"/>
</dbReference>
<dbReference type="FunFam" id="2.10.25.10:FF:000122">
    <property type="entry name" value="Protein crumbs homolog 2"/>
    <property type="match status" value="1"/>
</dbReference>
<feature type="domain" description="EGF-like" evidence="12">
    <location>
        <begin position="1313"/>
        <end position="1349"/>
    </location>
</feature>
<feature type="domain" description="Laminin G" evidence="11">
    <location>
        <begin position="1025"/>
        <end position="1196"/>
    </location>
</feature>
<organism evidence="13 14">
    <name type="scientific">Paramormyrops kingsleyae</name>
    <dbReference type="NCBI Taxonomy" id="1676925"/>
    <lineage>
        <taxon>Eukaryota</taxon>
        <taxon>Metazoa</taxon>
        <taxon>Chordata</taxon>
        <taxon>Craniata</taxon>
        <taxon>Vertebrata</taxon>
        <taxon>Euteleostomi</taxon>
        <taxon>Actinopterygii</taxon>
        <taxon>Neopterygii</taxon>
        <taxon>Teleostei</taxon>
        <taxon>Osteoglossocephala</taxon>
        <taxon>Osteoglossomorpha</taxon>
        <taxon>Osteoglossiformes</taxon>
        <taxon>Mormyridae</taxon>
        <taxon>Paramormyrops</taxon>
    </lineage>
</organism>
<dbReference type="InterPro" id="IPR009030">
    <property type="entry name" value="Growth_fac_rcpt_cys_sf"/>
</dbReference>
<dbReference type="InterPro" id="IPR000152">
    <property type="entry name" value="EGF-type_Asp/Asn_hydroxyl_site"/>
</dbReference>
<dbReference type="Pfam" id="PF02210">
    <property type="entry name" value="Laminin_G_2"/>
    <property type="match status" value="3"/>
</dbReference>
<dbReference type="FunFam" id="2.10.25.10:FF:000143">
    <property type="entry name" value="Protein crumbs 1"/>
    <property type="match status" value="3"/>
</dbReference>
<dbReference type="PROSITE" id="PS00010">
    <property type="entry name" value="ASX_HYDROXYL"/>
    <property type="match status" value="14"/>
</dbReference>
<dbReference type="PROSITE" id="PS00022">
    <property type="entry name" value="EGF_1"/>
    <property type="match status" value="16"/>
</dbReference>
<feature type="domain" description="EGF-like" evidence="12">
    <location>
        <begin position="105"/>
        <end position="142"/>
    </location>
</feature>
<feature type="disulfide bond" evidence="8">
    <location>
        <begin position="284"/>
        <end position="293"/>
    </location>
</feature>
<evidence type="ECO:0000256" key="1">
    <source>
        <dbReference type="ARBA" id="ARBA00004613"/>
    </source>
</evidence>
<dbReference type="FunFam" id="2.10.25.10:FF:000208">
    <property type="entry name" value="Crumbs 2, cell polarity complex component"/>
    <property type="match status" value="1"/>
</dbReference>
<dbReference type="GO" id="GO:0007399">
    <property type="term" value="P:nervous system development"/>
    <property type="evidence" value="ECO:0007669"/>
    <property type="project" value="UniProtKB-ARBA"/>
</dbReference>
<feature type="disulfide bond" evidence="8">
    <location>
        <begin position="246"/>
        <end position="255"/>
    </location>
</feature>
<feature type="domain" description="EGF-like" evidence="12">
    <location>
        <begin position="1351"/>
        <end position="1387"/>
    </location>
</feature>
<dbReference type="FunFam" id="2.60.120.200:FF:000081">
    <property type="entry name" value="Crumbs 1, cell polarity complex component"/>
    <property type="match status" value="1"/>
</dbReference>
<evidence type="ECO:0000256" key="5">
    <source>
        <dbReference type="ARBA" id="ARBA00022737"/>
    </source>
</evidence>
<feature type="domain" description="EGF-like" evidence="12">
    <location>
        <begin position="513"/>
        <end position="554"/>
    </location>
</feature>
<dbReference type="SMART" id="SM00179">
    <property type="entry name" value="EGF_CA"/>
    <property type="match status" value="19"/>
</dbReference>
<keyword evidence="4 10" id="KW-0732">Signal</keyword>
<keyword evidence="6 8" id="KW-1015">Disulfide bond</keyword>
<dbReference type="SUPFAM" id="SSF57184">
    <property type="entry name" value="Growth factor receptor domain"/>
    <property type="match status" value="3"/>
</dbReference>
<feature type="domain" description="EGF-like" evidence="12">
    <location>
        <begin position="182"/>
        <end position="218"/>
    </location>
</feature>
<name>A0A3B3QDQ7_9TELE</name>
<dbReference type="GO" id="GO:0005576">
    <property type="term" value="C:extracellular region"/>
    <property type="evidence" value="ECO:0007669"/>
    <property type="project" value="UniProtKB-SubCell"/>
</dbReference>
<feature type="domain" description="EGF-like" evidence="12">
    <location>
        <begin position="335"/>
        <end position="371"/>
    </location>
</feature>
<feature type="domain" description="EGF-like" evidence="12">
    <location>
        <begin position="1236"/>
        <end position="1271"/>
    </location>
</feature>
<feature type="domain" description="EGF-like" evidence="12">
    <location>
        <begin position="144"/>
        <end position="180"/>
    </location>
</feature>
<feature type="domain" description="EGF-like" evidence="12">
    <location>
        <begin position="1273"/>
        <end position="1309"/>
    </location>
</feature>
<feature type="domain" description="Laminin G" evidence="11">
    <location>
        <begin position="558"/>
        <end position="738"/>
    </location>
</feature>
<dbReference type="SUPFAM" id="SSF57196">
    <property type="entry name" value="EGF/Laminin"/>
    <property type="match status" value="7"/>
</dbReference>
<evidence type="ECO:0000256" key="6">
    <source>
        <dbReference type="ARBA" id="ARBA00023157"/>
    </source>
</evidence>
<feature type="domain" description="EGF-like" evidence="12">
    <location>
        <begin position="258"/>
        <end position="294"/>
    </location>
</feature>
<dbReference type="FunFam" id="2.60.120.200:FF:000130">
    <property type="entry name" value="Crumbs 2, cell polarity complex component"/>
    <property type="match status" value="1"/>
</dbReference>
<comment type="caution">
    <text evidence="8">Lacks conserved residue(s) required for the propagation of feature annotation.</text>
</comment>
<dbReference type="CDD" id="cd00110">
    <property type="entry name" value="LamG"/>
    <property type="match status" value="3"/>
</dbReference>
<sequence length="1462" mass="158282">MELRRTARAVRGTLLLTAMLLEWGTSYSEMSSKCWSLPCQNGGTCVDTEDDYTCLCPHTPSLYMGKDCDQPFDGCPSPPCANCTGPESHACVCPPGLTGADCLVDMDDCEGAPCRPPHSRCVDRLAGYTCHCPRGWGGADCSSPVEECSDQPCLYGASCLQLPDGFQCVCAPGFRGERCEEGVDECRSRPCQNGALCLDGVGTYFCFCVPGFQGYNCEIDINECASRPCRNNGTCVNEKDRYTCQCMLGYAGVNCELEIDECASRPCQNGATCRDHLGLYTCDCLPGYEGLDCEIDIDECESSPCLNWGTCIDRVDSYECDCSGTGFTGAQCEEDIPECASDPCQHNSTCLDGVNLYTCQCWPGYEGERCEVDVDECVPEPCENGAECLQRSDQERYRHLQPEGWEFSYADAAGYLCLCLAGFTGENCSVNTDECESDPCQNRASCVDLVNGYACECQPGFAGSECQVDIDECASQPCQNGASCEDSIAGYSCLCPEPEPGDVPLGGHNCHIRLLGCTEHQCQNGATCVPLLRLDGEHSYSCRCPVGFHDDHCSVSTTFSFSTPEFVLIDVTPANGTRKDLGSAAMLRFCTTLPDVVMLYFGDVRDFLSLEIVAGGLLARAAVGGAERLEAVLPGPVNDGEWHEAIVNLGAGLRLRLTRSNCSRGPCVAEVHSAPLWLFSIPPSFARVSLGGAPPELLVNTASDGGFMGCMEDLQIDSQTVLPQNIPPDRAHGLEVGCSRTQWCHSDPCSGHGHCIDMWATFFCDCYSPYHGDNCSEEYLPWTFSHEGSLSYASYDVRSNHGAGLSVSLLLRSRKQAGLVLQLQREGGAYLTVYLQDGQLHVSVPPAPPTIAKVTVTTGEWQLLTVDFLHDRVFLNHAGSRYFLGSVPTVWAEAGDVAYIGGLPQGHGVEAWGGHFKGCLWDVRLDRTRLEVDTWNGTLDSAPRDTYFPRDVVNVEPGCTSDNSCQGVLCHNDGLCLVTWNDFVCSCHENFTGKTCETRLWCASAPCATGSHCVDMADGYECLTEATFENNALQYSSEGSLVSPVTDISMELRTRAQDALLLQASNGTQLFRLGLQNGSLAVEMHSRDSVQPLSFASKAPVADGDWHHVQLAMAEPRHTASPWVITVDRQNDAGSPGASGSLDFLNDSVVSLADSFVGCLREVRVGGVYLPFVDVLEVPQRSRFLRHGGRDAQAGCSGPPVCLSQPCLNSGTCEDRFGLFYCACTPGWEGQYCQDNVDDCTSRPCIHGTCHDLLADFECRCPTGYGGKTCEKDLDDCEGHICKNGGTCLDGANSYTCICPPDFRGPLCEWSYPPVQCDTDVICVHGECNDGLWGANCTCSPGYTGERCETEMDECQSNPCQHGGSCLDHLNKFLCICVPGFAGPYCETSKQEQKDRIPWLVVAIPLACCCLLLAAIGLTLAVMTARKKRQSEGAYSPSQQEVAGARLEMDSVLKVPPEERLI</sequence>
<proteinExistence type="predicted"/>
<dbReference type="GO" id="GO:0045597">
    <property type="term" value="P:positive regulation of cell differentiation"/>
    <property type="evidence" value="ECO:0007669"/>
    <property type="project" value="UniProtKB-ARBA"/>
</dbReference>
<keyword evidence="14" id="KW-1185">Reference proteome</keyword>
<evidence type="ECO:0000256" key="2">
    <source>
        <dbReference type="ARBA" id="ARBA00022525"/>
    </source>
</evidence>
<feature type="chain" id="PRO_5017413277" evidence="10">
    <location>
        <begin position="29"/>
        <end position="1462"/>
    </location>
</feature>
<comment type="subcellular location">
    <subcellularLocation>
        <location evidence="1">Secreted</location>
    </subcellularLocation>
</comment>
<evidence type="ECO:0000256" key="10">
    <source>
        <dbReference type="SAM" id="SignalP"/>
    </source>
</evidence>
<dbReference type="GO" id="GO:0007219">
    <property type="term" value="P:Notch signaling pathway"/>
    <property type="evidence" value="ECO:0007669"/>
    <property type="project" value="TreeGrafter"/>
</dbReference>
<feature type="domain" description="EGF-like" evidence="12">
    <location>
        <begin position="961"/>
        <end position="997"/>
    </location>
</feature>
<dbReference type="FunFam" id="2.10.25.10:FF:000321">
    <property type="entry name" value="Protein delta homolog 1"/>
    <property type="match status" value="1"/>
</dbReference>
<dbReference type="InterPro" id="IPR000742">
    <property type="entry name" value="EGF"/>
</dbReference>
<feature type="transmembrane region" description="Helical" evidence="9">
    <location>
        <begin position="1397"/>
        <end position="1422"/>
    </location>
</feature>
<dbReference type="FunFam" id="2.10.25.10:FF:000472">
    <property type="entry name" value="Uncharacterized protein, isoform A"/>
    <property type="match status" value="1"/>
</dbReference>
<feature type="disulfide bond" evidence="8">
    <location>
        <begin position="1224"/>
        <end position="1233"/>
    </location>
</feature>
<dbReference type="SUPFAM" id="SSF49899">
    <property type="entry name" value="Concanavalin A-like lectins/glucanases"/>
    <property type="match status" value="3"/>
</dbReference>
<dbReference type="PANTHER" id="PTHR12916">
    <property type="entry name" value="CYTOCHROME C OXIDASE POLYPEPTIDE VIC-2"/>
    <property type="match status" value="1"/>
</dbReference>
<dbReference type="PRINTS" id="PR00010">
    <property type="entry name" value="EGFBLOOD"/>
</dbReference>
<feature type="disulfide bond" evidence="8">
    <location>
        <begin position="419"/>
        <end position="428"/>
    </location>
</feature>
<dbReference type="SMART" id="SM00181">
    <property type="entry name" value="EGF"/>
    <property type="match status" value="20"/>
</dbReference>
<keyword evidence="7" id="KW-0325">Glycoprotein</keyword>
<feature type="domain" description="Laminin G" evidence="11">
    <location>
        <begin position="779"/>
        <end position="959"/>
    </location>
</feature>
<dbReference type="GO" id="GO:0060218">
    <property type="term" value="P:hematopoietic stem cell differentiation"/>
    <property type="evidence" value="ECO:0007669"/>
    <property type="project" value="UniProtKB-ARBA"/>
</dbReference>
<dbReference type="Ensembl" id="ENSPKIT00000027878.1">
    <property type="protein sequence ID" value="ENSPKIP00000003909.1"/>
    <property type="gene ID" value="ENSPKIG00000021213.1"/>
</dbReference>
<feature type="disulfide bond" evidence="8">
    <location>
        <begin position="1240"/>
        <end position="1250"/>
    </location>
</feature>
<feature type="disulfide bond" evidence="8">
    <location>
        <begin position="1299"/>
        <end position="1308"/>
    </location>
</feature>
<dbReference type="PANTHER" id="PTHR12916:SF9">
    <property type="entry name" value="NEUROGENIC LOCUS NOTCH HOMOLOG PROTEIN 1-RELATED"/>
    <property type="match status" value="1"/>
</dbReference>
<feature type="domain" description="EGF-like" evidence="12">
    <location>
        <begin position="740"/>
        <end position="776"/>
    </location>
</feature>
<keyword evidence="3 8" id="KW-0245">EGF-like domain</keyword>
<dbReference type="InterPro" id="IPR001881">
    <property type="entry name" value="EGF-like_Ca-bd_dom"/>
</dbReference>
<feature type="disulfide bond" evidence="8">
    <location>
        <begin position="132"/>
        <end position="141"/>
    </location>
</feature>
<keyword evidence="2" id="KW-0964">Secreted</keyword>
<keyword evidence="5" id="KW-0677">Repeat</keyword>
<feature type="disulfide bond" evidence="8">
    <location>
        <begin position="457"/>
        <end position="466"/>
    </location>
</feature>
<feature type="signal peptide" evidence="10">
    <location>
        <begin position="1"/>
        <end position="28"/>
    </location>
</feature>
<dbReference type="FunFam" id="2.10.25.10:FF:000109">
    <property type="entry name" value="Notch homolog 4, [Drosophila]"/>
    <property type="match status" value="1"/>
</dbReference>
<evidence type="ECO:0000256" key="7">
    <source>
        <dbReference type="ARBA" id="ARBA00023180"/>
    </source>
</evidence>
<feature type="disulfide bond" evidence="8">
    <location>
        <begin position="544"/>
        <end position="553"/>
    </location>
</feature>
<feature type="disulfide bond" evidence="8">
    <location>
        <begin position="208"/>
        <end position="217"/>
    </location>
</feature>
<evidence type="ECO:0000256" key="3">
    <source>
        <dbReference type="ARBA" id="ARBA00022536"/>
    </source>
</evidence>
<feature type="domain" description="EGF-like" evidence="12">
    <location>
        <begin position="373"/>
        <end position="429"/>
    </location>
</feature>
<keyword evidence="9" id="KW-0472">Membrane</keyword>
<evidence type="ECO:0000313" key="13">
    <source>
        <dbReference type="Ensembl" id="ENSPKIP00000003909.1"/>
    </source>
</evidence>
<dbReference type="SMART" id="SM00282">
    <property type="entry name" value="LamG"/>
    <property type="match status" value="3"/>
</dbReference>
<dbReference type="FunFam" id="2.10.25.10:FF:000339">
    <property type="entry name" value="Crumbs cell polarity complex component 2"/>
    <property type="match status" value="1"/>
</dbReference>
<feature type="disulfide bond" evidence="8">
    <location>
        <begin position="987"/>
        <end position="996"/>
    </location>
</feature>
<feature type="disulfide bond" evidence="8">
    <location>
        <begin position="170"/>
        <end position="179"/>
    </location>
</feature>
<dbReference type="GO" id="GO:0016020">
    <property type="term" value="C:membrane"/>
    <property type="evidence" value="ECO:0007669"/>
    <property type="project" value="UniProtKB-ARBA"/>
</dbReference>
<evidence type="ECO:0000259" key="12">
    <source>
        <dbReference type="PROSITE" id="PS50026"/>
    </source>
</evidence>
<dbReference type="PROSITE" id="PS50025">
    <property type="entry name" value="LAM_G_DOMAIN"/>
    <property type="match status" value="3"/>
</dbReference>
<reference evidence="13" key="2">
    <citation type="submission" date="2025-09" db="UniProtKB">
        <authorList>
            <consortium name="Ensembl"/>
        </authorList>
    </citation>
    <scope>IDENTIFICATION</scope>
</reference>
<feature type="domain" description="EGF-like" evidence="12">
    <location>
        <begin position="30"/>
        <end position="69"/>
    </location>
</feature>
<dbReference type="PROSITE" id="PS01187">
    <property type="entry name" value="EGF_CA"/>
    <property type="match status" value="6"/>
</dbReference>
<dbReference type="PROSITE" id="PS01186">
    <property type="entry name" value="EGF_2"/>
    <property type="match status" value="14"/>
</dbReference>
<dbReference type="Pfam" id="PF12661">
    <property type="entry name" value="hEGF"/>
    <property type="match status" value="2"/>
</dbReference>
<protein>
    <submittedName>
        <fullName evidence="13">Crumbs cell polarity complex component 2</fullName>
    </submittedName>
</protein>
<dbReference type="Gene3D" id="2.60.120.200">
    <property type="match status" value="3"/>
</dbReference>
<evidence type="ECO:0000259" key="11">
    <source>
        <dbReference type="PROSITE" id="PS50025"/>
    </source>
</evidence>
<dbReference type="PROSITE" id="PS50026">
    <property type="entry name" value="EGF_3"/>
    <property type="match status" value="20"/>
</dbReference>
<dbReference type="InterPro" id="IPR013320">
    <property type="entry name" value="ConA-like_dom_sf"/>
</dbReference>
<feature type="disulfide bond" evidence="8">
    <location>
        <begin position="766"/>
        <end position="775"/>
    </location>
</feature>
<feature type="disulfide bond" evidence="8">
    <location>
        <begin position="361"/>
        <end position="370"/>
    </location>
</feature>
<dbReference type="OrthoDB" id="283575at2759"/>
<feature type="domain" description="EGF-like" evidence="12">
    <location>
        <begin position="296"/>
        <end position="333"/>
    </location>
</feature>
<dbReference type="GO" id="GO:1901222">
    <property type="term" value="P:regulation of non-canonical NF-kappaB signal transduction"/>
    <property type="evidence" value="ECO:0007669"/>
    <property type="project" value="UniProtKB-ARBA"/>
</dbReference>
<dbReference type="InterPro" id="IPR001791">
    <property type="entry name" value="Laminin_G"/>
</dbReference>
<dbReference type="GO" id="GO:0005509">
    <property type="term" value="F:calcium ion binding"/>
    <property type="evidence" value="ECO:0007669"/>
    <property type="project" value="InterPro"/>
</dbReference>
<dbReference type="FunFam" id="2.10.25.10:FF:000327">
    <property type="entry name" value="neurogenic locus notch homolog protein 4"/>
    <property type="match status" value="1"/>
</dbReference>
<feature type="disulfide bond" evidence="8">
    <location>
        <begin position="1261"/>
        <end position="1270"/>
    </location>
</feature>
<dbReference type="InterPro" id="IPR018097">
    <property type="entry name" value="EGF_Ca-bd_CS"/>
</dbReference>
<dbReference type="GO" id="GO:0005112">
    <property type="term" value="F:Notch binding"/>
    <property type="evidence" value="ECO:0007669"/>
    <property type="project" value="TreeGrafter"/>
</dbReference>
<feature type="domain" description="EGF-like" evidence="12">
    <location>
        <begin position="1198"/>
        <end position="1234"/>
    </location>
</feature>
<dbReference type="GO" id="GO:0050877">
    <property type="term" value="P:nervous system process"/>
    <property type="evidence" value="ECO:0007669"/>
    <property type="project" value="UniProtKB-ARBA"/>
</dbReference>
<accession>A0A3B3QDQ7</accession>
<dbReference type="CDD" id="cd00054">
    <property type="entry name" value="EGF_CA"/>
    <property type="match status" value="17"/>
</dbReference>
<dbReference type="Proteomes" id="UP000261540">
    <property type="component" value="Unplaced"/>
</dbReference>
<evidence type="ECO:0000256" key="8">
    <source>
        <dbReference type="PROSITE-ProRule" id="PRU00076"/>
    </source>
</evidence>
<dbReference type="InterPro" id="IPR013032">
    <property type="entry name" value="EGF-like_CS"/>
</dbReference>
<dbReference type="STRING" id="1676925.ENSPKIP00000003909"/>
<dbReference type="Gene3D" id="2.10.25.10">
    <property type="entry name" value="Laminin"/>
    <property type="match status" value="19"/>
</dbReference>
<feature type="domain" description="EGF-like" evidence="12">
    <location>
        <begin position="71"/>
        <end position="103"/>
    </location>
</feature>
<feature type="disulfide bond" evidence="8">
    <location>
        <begin position="1339"/>
        <end position="1348"/>
    </location>
</feature>
<dbReference type="GeneTree" id="ENSGT00950000183101"/>
<feature type="domain" description="EGF-like" evidence="12">
    <location>
        <begin position="469"/>
        <end position="505"/>
    </location>
</feature>
<keyword evidence="9" id="KW-0812">Transmembrane</keyword>